<dbReference type="OMA" id="AGMNQIM"/>
<keyword evidence="2" id="KW-0805">Transcription regulation</keyword>
<keyword evidence="4" id="KW-0804">Transcription</keyword>
<feature type="compositionally biased region" description="Polar residues" evidence="6">
    <location>
        <begin position="149"/>
        <end position="159"/>
    </location>
</feature>
<evidence type="ECO:0000256" key="4">
    <source>
        <dbReference type="ARBA" id="ARBA00023163"/>
    </source>
</evidence>
<protein>
    <recommendedName>
        <fullName evidence="7">TF-B3 domain-containing protein</fullName>
    </recommendedName>
</protein>
<evidence type="ECO:0000259" key="7">
    <source>
        <dbReference type="SMART" id="SM01019"/>
    </source>
</evidence>
<feature type="domain" description="TF-B3" evidence="7">
    <location>
        <begin position="194"/>
        <end position="287"/>
    </location>
</feature>
<evidence type="ECO:0000256" key="6">
    <source>
        <dbReference type="SAM" id="MobiDB-lite"/>
    </source>
</evidence>
<comment type="caution">
    <text evidence="8">The sequence shown here is derived from an EMBL/GenBank/DDBJ whole genome shotgun (WGS) entry which is preliminary data.</text>
</comment>
<dbReference type="OrthoDB" id="757982at2759"/>
<dbReference type="Pfam" id="PF02362">
    <property type="entry name" value="B3"/>
    <property type="match status" value="1"/>
</dbReference>
<organism evidence="8 9">
    <name type="scientific">Tetracentron sinense</name>
    <name type="common">Spur-leaf</name>
    <dbReference type="NCBI Taxonomy" id="13715"/>
    <lineage>
        <taxon>Eukaryota</taxon>
        <taxon>Viridiplantae</taxon>
        <taxon>Streptophyta</taxon>
        <taxon>Embryophyta</taxon>
        <taxon>Tracheophyta</taxon>
        <taxon>Spermatophyta</taxon>
        <taxon>Magnoliopsida</taxon>
        <taxon>Trochodendrales</taxon>
        <taxon>Trochodendraceae</taxon>
        <taxon>Tetracentron</taxon>
    </lineage>
</organism>
<evidence type="ECO:0000313" key="9">
    <source>
        <dbReference type="Proteomes" id="UP000655225"/>
    </source>
</evidence>
<feature type="region of interest" description="Disordered" evidence="6">
    <location>
        <begin position="111"/>
        <end position="170"/>
    </location>
</feature>
<feature type="region of interest" description="Disordered" evidence="6">
    <location>
        <begin position="542"/>
        <end position="614"/>
    </location>
</feature>
<dbReference type="GO" id="GO:0005634">
    <property type="term" value="C:nucleus"/>
    <property type="evidence" value="ECO:0007669"/>
    <property type="project" value="UniProtKB-SubCell"/>
</dbReference>
<evidence type="ECO:0000256" key="5">
    <source>
        <dbReference type="ARBA" id="ARBA00023242"/>
    </source>
</evidence>
<dbReference type="Gene3D" id="2.40.330.10">
    <property type="entry name" value="DNA-binding pseudobarrel domain"/>
    <property type="match status" value="1"/>
</dbReference>
<gene>
    <name evidence="8" type="ORF">HHK36_001966</name>
</gene>
<feature type="compositionally biased region" description="Basic and acidic residues" evidence="6">
    <location>
        <begin position="25"/>
        <end position="35"/>
    </location>
</feature>
<reference evidence="8 9" key="1">
    <citation type="submission" date="2020-04" db="EMBL/GenBank/DDBJ databases">
        <title>Plant Genome Project.</title>
        <authorList>
            <person name="Zhang R.-G."/>
        </authorList>
    </citation>
    <scope>NUCLEOTIDE SEQUENCE [LARGE SCALE GENOMIC DNA]</scope>
    <source>
        <strain evidence="8">YNK0</strain>
        <tissue evidence="8">Leaf</tissue>
    </source>
</reference>
<dbReference type="InterPro" id="IPR015300">
    <property type="entry name" value="DNA-bd_pseudobarrel_sf"/>
</dbReference>
<keyword evidence="3" id="KW-0238">DNA-binding</keyword>
<dbReference type="AlphaFoldDB" id="A0A834ZTN0"/>
<comment type="subcellular location">
    <subcellularLocation>
        <location evidence="1">Nucleus</location>
    </subcellularLocation>
</comment>
<dbReference type="EMBL" id="JABCRI010000001">
    <property type="protein sequence ID" value="KAF8413969.1"/>
    <property type="molecule type" value="Genomic_DNA"/>
</dbReference>
<dbReference type="SMART" id="SM01019">
    <property type="entry name" value="B3"/>
    <property type="match status" value="1"/>
</dbReference>
<proteinExistence type="predicted"/>
<evidence type="ECO:0000256" key="2">
    <source>
        <dbReference type="ARBA" id="ARBA00023015"/>
    </source>
</evidence>
<dbReference type="GO" id="GO:0003677">
    <property type="term" value="F:DNA binding"/>
    <property type="evidence" value="ECO:0007669"/>
    <property type="project" value="UniProtKB-KW"/>
</dbReference>
<name>A0A834ZTN0_TETSI</name>
<sequence>MPYEVDRPSGIDKLIAGERPPASALEKKKIKDPSERVMSGSLKFSAPDILANGENDTLDTKKGAIAEPSLNTSVSGINYEAHPSSCVNISLQSATSKDDPSTPDFGLAVPYALPNETNGQTRVSGTQSQRQTPPLPLAKQFYANPHNGVDSSGGETQIRNGRPRGDVRGRNQLLPRYWPRITDQELQQISGDYVLHCDQSEWCDLNGFEAYFPPISQPEGLPLKVQDARGKEWVFQFRFWPNNNSRMYVLEGVTPCIQSMQLQAGDTVTFSRIDPEKKLVMGFRKASAVPPSDQDHQTLKNGNGVSANGEVNSADPASTWSKVDKSGYIAKEVPGAKSSLPSKRKSSILGSKSKRLRIDNEDLIELKLTWEEAQGLLRPPPNLVPSIVVIDGHEFEEYESMMVLVIKNDNRLKRFNGFNVKTVLNGANFQLMHFFPQDGHVLITHVIRKAASKKTKAAKQDTDTVEASDGLDTLANLAILEEGEALPPSAQPTTKHPRHRPGCTCIVCIQPPSGKGPKHKPTCTCNVCLTVKRRFRTLMLRREKRQSEKEAETASKKQQQLQLPEKIEQEDDPLISNTSNSSPSQNMVVNEGTEDDPNRRKSSLSPFKGRIDLNIQPEREDEFSPVSDSDSMLRALEDATERYLRLQRLSISSGNRDSAANQIEQSSAVAGGEKLISGVPIGTGHLDVDVDHPVTL</sequence>
<dbReference type="SUPFAM" id="SSF101936">
    <property type="entry name" value="DNA-binding pseudobarrel domain"/>
    <property type="match status" value="1"/>
</dbReference>
<evidence type="ECO:0000256" key="3">
    <source>
        <dbReference type="ARBA" id="ARBA00023125"/>
    </source>
</evidence>
<dbReference type="PANTHER" id="PTHR46245:SF10">
    <property type="entry name" value="B3 DOMAIN-CONTAINING TRANSCRIPTION FACTOR VAL3"/>
    <property type="match status" value="1"/>
</dbReference>
<feature type="compositionally biased region" description="Polar residues" evidence="6">
    <location>
        <begin position="299"/>
        <end position="319"/>
    </location>
</feature>
<keyword evidence="9" id="KW-1185">Reference proteome</keyword>
<feature type="compositionally biased region" description="Polar residues" evidence="6">
    <location>
        <begin position="575"/>
        <end position="588"/>
    </location>
</feature>
<dbReference type="InterPro" id="IPR003340">
    <property type="entry name" value="B3_DNA-bd"/>
</dbReference>
<feature type="compositionally biased region" description="Polar residues" evidence="6">
    <location>
        <begin position="115"/>
        <end position="132"/>
    </location>
</feature>
<dbReference type="Proteomes" id="UP000655225">
    <property type="component" value="Unassembled WGS sequence"/>
</dbReference>
<accession>A0A834ZTN0</accession>
<dbReference type="PANTHER" id="PTHR46245">
    <property type="entry name" value="B3 DOMAIN-CONTAINING PROTEIN OS07G0563300"/>
    <property type="match status" value="1"/>
</dbReference>
<feature type="region of interest" description="Disordered" evidence="6">
    <location>
        <begin position="288"/>
        <end position="319"/>
    </location>
</feature>
<feature type="compositionally biased region" description="Basic and acidic residues" evidence="6">
    <location>
        <begin position="545"/>
        <end position="555"/>
    </location>
</feature>
<feature type="region of interest" description="Disordered" evidence="6">
    <location>
        <begin position="1"/>
        <end position="41"/>
    </location>
</feature>
<dbReference type="CDD" id="cd10017">
    <property type="entry name" value="B3_DNA"/>
    <property type="match status" value="1"/>
</dbReference>
<evidence type="ECO:0000313" key="8">
    <source>
        <dbReference type="EMBL" id="KAF8413969.1"/>
    </source>
</evidence>
<evidence type="ECO:0000256" key="1">
    <source>
        <dbReference type="ARBA" id="ARBA00004123"/>
    </source>
</evidence>
<keyword evidence="5" id="KW-0539">Nucleus</keyword>
<feature type="compositionally biased region" description="Basic and acidic residues" evidence="6">
    <location>
        <begin position="1"/>
        <end position="10"/>
    </location>
</feature>